<comment type="caution">
    <text evidence="2">The sequence shown here is derived from an EMBL/GenBank/DDBJ whole genome shotgun (WGS) entry which is preliminary data.</text>
</comment>
<feature type="transmembrane region" description="Helical" evidence="1">
    <location>
        <begin position="218"/>
        <end position="238"/>
    </location>
</feature>
<keyword evidence="1" id="KW-1133">Transmembrane helix</keyword>
<feature type="transmembrane region" description="Helical" evidence="1">
    <location>
        <begin position="153"/>
        <end position="174"/>
    </location>
</feature>
<keyword evidence="1" id="KW-0812">Transmembrane</keyword>
<evidence type="ECO:0000313" key="2">
    <source>
        <dbReference type="EMBL" id="MPL59792.1"/>
    </source>
</evidence>
<feature type="transmembrane region" description="Helical" evidence="1">
    <location>
        <begin position="270"/>
        <end position="288"/>
    </location>
</feature>
<name>A0A644T0V6_9ZZZZ</name>
<feature type="transmembrane region" description="Helical" evidence="1">
    <location>
        <begin position="82"/>
        <end position="103"/>
    </location>
</feature>
<proteinExistence type="predicted"/>
<dbReference type="AlphaFoldDB" id="A0A644T0V6"/>
<accession>A0A644T0V6</accession>
<sequence>MVVPGMRPGSFRRQGFRYILFSVTLQTRRKTYWILFGLDAFLLLVGLVFSIILFFMKRVPIFLIERGIYATYDLFGLRVPSLGYSLANALLLAAYSVGVSFFILKSFRKTVSPEIFFFVFWLCSLAFEALRPLHLFMAVQGASDSSLAVLDRLYMGSRFLGLITIFISGLYAAGMRNDKQFSIIAVCVGISVALSSIMPVNTGIWAANLMFKLGYGRLVDGFSAAILLITIANYLIAVRVRGDRVYYYIAAGIALTVAGALIASRGASPLASLLSLAAMTGGGFIYIYKLHAFYLWQ</sequence>
<feature type="transmembrane region" description="Helical" evidence="1">
    <location>
        <begin position="181"/>
        <end position="198"/>
    </location>
</feature>
<dbReference type="EMBL" id="VSSQ01000010">
    <property type="protein sequence ID" value="MPL59792.1"/>
    <property type="molecule type" value="Genomic_DNA"/>
</dbReference>
<protein>
    <submittedName>
        <fullName evidence="2">Uncharacterized protein</fullName>
    </submittedName>
</protein>
<gene>
    <name evidence="2" type="ORF">SDC9_05348</name>
</gene>
<evidence type="ECO:0000256" key="1">
    <source>
        <dbReference type="SAM" id="Phobius"/>
    </source>
</evidence>
<feature type="transmembrane region" description="Helical" evidence="1">
    <location>
        <begin position="32"/>
        <end position="56"/>
    </location>
</feature>
<reference evidence="2" key="1">
    <citation type="submission" date="2019-08" db="EMBL/GenBank/DDBJ databases">
        <authorList>
            <person name="Kucharzyk K."/>
            <person name="Murdoch R.W."/>
            <person name="Higgins S."/>
            <person name="Loffler F."/>
        </authorList>
    </citation>
    <scope>NUCLEOTIDE SEQUENCE</scope>
</reference>
<organism evidence="2">
    <name type="scientific">bioreactor metagenome</name>
    <dbReference type="NCBI Taxonomy" id="1076179"/>
    <lineage>
        <taxon>unclassified sequences</taxon>
        <taxon>metagenomes</taxon>
        <taxon>ecological metagenomes</taxon>
    </lineage>
</organism>
<keyword evidence="1" id="KW-0472">Membrane</keyword>
<feature type="transmembrane region" description="Helical" evidence="1">
    <location>
        <begin position="245"/>
        <end position="264"/>
    </location>
</feature>
<feature type="transmembrane region" description="Helical" evidence="1">
    <location>
        <begin position="115"/>
        <end position="133"/>
    </location>
</feature>